<reference evidence="2 3" key="1">
    <citation type="journal article" date="2015" name="Genome Announc.">
        <title>De Novo Genome Sequence of Yersinia aleksiciae Y159T.</title>
        <authorList>
            <person name="Sprague L.D."/>
            <person name="Neubauer H."/>
        </authorList>
    </citation>
    <scope>NUCLEOTIDE SEQUENCE [LARGE SCALE GENOMIC DNA]</scope>
    <source>
        <strain evidence="2 3">159</strain>
    </source>
</reference>
<proteinExistence type="predicted"/>
<organism evidence="2 3">
    <name type="scientific">Yersinia aleksiciae</name>
    <dbReference type="NCBI Taxonomy" id="263819"/>
    <lineage>
        <taxon>Bacteria</taxon>
        <taxon>Pseudomonadati</taxon>
        <taxon>Pseudomonadota</taxon>
        <taxon>Gammaproteobacteria</taxon>
        <taxon>Enterobacterales</taxon>
        <taxon>Yersiniaceae</taxon>
        <taxon>Yersinia</taxon>
    </lineage>
</organism>
<accession>A0ABM5UDL0</accession>
<gene>
    <name evidence="2" type="ORF">ACZ76_10420</name>
</gene>
<keyword evidence="3" id="KW-1185">Reference proteome</keyword>
<sequence length="154" mass="17083">MKHVYRLMISTVILLTSTTVHSAPVEKIIPVEATIEDVIFITKADGTPLDVINLKHIRHEKSGDIAFGRIVPIKITTGLNTYYSIKLKNYLILKAKTQQGVARVWLDNNELSTSKLSGKYPSGDRRMLSLYASLPNSAGEVFKGTLELIIESQA</sequence>
<name>A0ABM5UDL0_YERAE</name>
<feature type="signal peptide" evidence="1">
    <location>
        <begin position="1"/>
        <end position="22"/>
    </location>
</feature>
<feature type="chain" id="PRO_5046653434" description="Alpha-related fimbriae minor subunit 1" evidence="1">
    <location>
        <begin position="23"/>
        <end position="154"/>
    </location>
</feature>
<evidence type="ECO:0000313" key="3">
    <source>
        <dbReference type="Proteomes" id="UP000069914"/>
    </source>
</evidence>
<evidence type="ECO:0000256" key="1">
    <source>
        <dbReference type="SAM" id="SignalP"/>
    </source>
</evidence>
<evidence type="ECO:0008006" key="4">
    <source>
        <dbReference type="Google" id="ProtNLM"/>
    </source>
</evidence>
<protein>
    <recommendedName>
        <fullName evidence="4">Alpha-related fimbriae minor subunit 1</fullName>
    </recommendedName>
</protein>
<dbReference type="RefSeq" id="WP_048618884.1">
    <property type="nucleotide sequence ID" value="NZ_CABMLM010000013.1"/>
</dbReference>
<keyword evidence="1" id="KW-0732">Signal</keyword>
<evidence type="ECO:0000313" key="2">
    <source>
        <dbReference type="EMBL" id="AKP33928.1"/>
    </source>
</evidence>
<dbReference type="GeneID" id="61903423"/>
<dbReference type="EMBL" id="CP011975">
    <property type="protein sequence ID" value="AKP33928.1"/>
    <property type="molecule type" value="Genomic_DNA"/>
</dbReference>
<dbReference type="Gene3D" id="2.60.40.2040">
    <property type="entry name" value="CFA/I fimbrial subunit E, pilin domain"/>
    <property type="match status" value="1"/>
</dbReference>
<dbReference type="Proteomes" id="UP000069914">
    <property type="component" value="Chromosome"/>
</dbReference>